<feature type="transmembrane region" description="Helical" evidence="8">
    <location>
        <begin position="187"/>
        <end position="207"/>
    </location>
</feature>
<feature type="transmembrane region" description="Helical" evidence="8">
    <location>
        <begin position="81"/>
        <end position="100"/>
    </location>
</feature>
<evidence type="ECO:0000256" key="5">
    <source>
        <dbReference type="ARBA" id="ARBA00022692"/>
    </source>
</evidence>
<evidence type="ECO:0000256" key="4">
    <source>
        <dbReference type="ARBA" id="ARBA00022475"/>
    </source>
</evidence>
<comment type="similarity">
    <text evidence="2">Belongs to the EamA transporter family.</text>
</comment>
<evidence type="ECO:0000313" key="10">
    <source>
        <dbReference type="EMBL" id="MBM7658005.1"/>
    </source>
</evidence>
<evidence type="ECO:0000256" key="3">
    <source>
        <dbReference type="ARBA" id="ARBA00022448"/>
    </source>
</evidence>
<proteinExistence type="inferred from homology"/>
<gene>
    <name evidence="10" type="ORF">JOC27_001456</name>
</gene>
<evidence type="ECO:0000256" key="2">
    <source>
        <dbReference type="ARBA" id="ARBA00007362"/>
    </source>
</evidence>
<feature type="transmembrane region" description="Helical" evidence="8">
    <location>
        <begin position="245"/>
        <end position="269"/>
    </location>
</feature>
<feature type="transmembrane region" description="Helical" evidence="8">
    <location>
        <begin position="136"/>
        <end position="153"/>
    </location>
</feature>
<evidence type="ECO:0000256" key="6">
    <source>
        <dbReference type="ARBA" id="ARBA00022989"/>
    </source>
</evidence>
<comment type="caution">
    <text evidence="10">The sequence shown here is derived from an EMBL/GenBank/DDBJ whole genome shotgun (WGS) entry which is preliminary data.</text>
</comment>
<keyword evidence="4" id="KW-1003">Cell membrane</keyword>
<sequence length="311" mass="34942">MKFSSGTSDRKKGALYTFSAFTLWGLFPIYWKLIQNVSALEILSHRIFWSFIFIVFLIIIERKTARIHRVWCQLAANPRQLGFVLLASVLISANWLIYIWAVNNGHVVESSMGYYINPLVSVLLGIIFLKERLNRWQTIALLLAAAGVLVQTIGFGGFPWIALSLALTFGFYGLTKKMILIDAMIELTFETLCMLPLAFIYLAHLQIAGTLAFASGPLLQTVLLIGTGIVTAVPLLLFAEGAQRITLTMVGFFQYVSPTLTLIIGLLVFHEPFTMIQFFSFALIWAGLLVFSFSSFPLMKKRRHLPFSAIE</sequence>
<keyword evidence="5 8" id="KW-0812">Transmembrane</keyword>
<feature type="transmembrane region" description="Helical" evidence="8">
    <location>
        <begin position="43"/>
        <end position="60"/>
    </location>
</feature>
<keyword evidence="7 8" id="KW-0472">Membrane</keyword>
<feature type="domain" description="EamA" evidence="9">
    <location>
        <begin position="12"/>
        <end position="150"/>
    </location>
</feature>
<comment type="subcellular location">
    <subcellularLocation>
        <location evidence="1">Cell membrane</location>
        <topology evidence="1">Multi-pass membrane protein</topology>
    </subcellularLocation>
</comment>
<feature type="transmembrane region" description="Helical" evidence="8">
    <location>
        <begin position="219"/>
        <end position="238"/>
    </location>
</feature>
<dbReference type="Pfam" id="PF00892">
    <property type="entry name" value="EamA"/>
    <property type="match status" value="2"/>
</dbReference>
<feature type="transmembrane region" description="Helical" evidence="8">
    <location>
        <begin position="112"/>
        <end position="129"/>
    </location>
</feature>
<protein>
    <submittedName>
        <fullName evidence="10">Chloramphenicol-sensitive protein RarD</fullName>
    </submittedName>
</protein>
<dbReference type="InterPro" id="IPR000620">
    <property type="entry name" value="EamA_dom"/>
</dbReference>
<reference evidence="10 11" key="1">
    <citation type="submission" date="2021-01" db="EMBL/GenBank/DDBJ databases">
        <title>Genomic Encyclopedia of Type Strains, Phase IV (KMG-IV): sequencing the most valuable type-strain genomes for metagenomic binning, comparative biology and taxonomic classification.</title>
        <authorList>
            <person name="Goeker M."/>
        </authorList>
    </citation>
    <scope>NUCLEOTIDE SEQUENCE [LARGE SCALE GENOMIC DNA]</scope>
    <source>
        <strain evidence="10 11">DSM 100968</strain>
    </source>
</reference>
<dbReference type="SUPFAM" id="SSF103481">
    <property type="entry name" value="Multidrug resistance efflux transporter EmrE"/>
    <property type="match status" value="2"/>
</dbReference>
<keyword evidence="3" id="KW-0813">Transport</keyword>
<keyword evidence="6 8" id="KW-1133">Transmembrane helix</keyword>
<evidence type="ECO:0000259" key="9">
    <source>
        <dbReference type="Pfam" id="PF00892"/>
    </source>
</evidence>
<evidence type="ECO:0000256" key="7">
    <source>
        <dbReference type="ARBA" id="ARBA00023136"/>
    </source>
</evidence>
<dbReference type="PANTHER" id="PTHR22911">
    <property type="entry name" value="ACYL-MALONYL CONDENSING ENZYME-RELATED"/>
    <property type="match status" value="1"/>
</dbReference>
<dbReference type="NCBIfam" id="TIGR00688">
    <property type="entry name" value="rarD"/>
    <property type="match status" value="1"/>
</dbReference>
<feature type="transmembrane region" description="Helical" evidence="8">
    <location>
        <begin position="12"/>
        <end position="31"/>
    </location>
</feature>
<dbReference type="PANTHER" id="PTHR22911:SF137">
    <property type="entry name" value="SOLUTE CARRIER FAMILY 35 MEMBER G2-RELATED"/>
    <property type="match status" value="1"/>
</dbReference>
<dbReference type="EMBL" id="JAFBEV010000010">
    <property type="protein sequence ID" value="MBM7658005.1"/>
    <property type="molecule type" value="Genomic_DNA"/>
</dbReference>
<name>A0ABS2Q992_9BACL</name>
<evidence type="ECO:0000256" key="1">
    <source>
        <dbReference type="ARBA" id="ARBA00004651"/>
    </source>
</evidence>
<organism evidence="10 11">
    <name type="scientific">Sporolactobacillus spathodeae</name>
    <dbReference type="NCBI Taxonomy" id="1465502"/>
    <lineage>
        <taxon>Bacteria</taxon>
        <taxon>Bacillati</taxon>
        <taxon>Bacillota</taxon>
        <taxon>Bacilli</taxon>
        <taxon>Bacillales</taxon>
        <taxon>Sporolactobacillaceae</taxon>
        <taxon>Sporolactobacillus</taxon>
    </lineage>
</organism>
<feature type="transmembrane region" description="Helical" evidence="8">
    <location>
        <begin position="275"/>
        <end position="298"/>
    </location>
</feature>
<feature type="domain" description="EamA" evidence="9">
    <location>
        <begin position="161"/>
        <end position="292"/>
    </location>
</feature>
<evidence type="ECO:0000313" key="11">
    <source>
        <dbReference type="Proteomes" id="UP000823201"/>
    </source>
</evidence>
<accession>A0ABS2Q992</accession>
<dbReference type="InterPro" id="IPR004626">
    <property type="entry name" value="RarD"/>
</dbReference>
<evidence type="ECO:0000256" key="8">
    <source>
        <dbReference type="SAM" id="Phobius"/>
    </source>
</evidence>
<dbReference type="Proteomes" id="UP000823201">
    <property type="component" value="Unassembled WGS sequence"/>
</dbReference>
<dbReference type="RefSeq" id="WP_205006428.1">
    <property type="nucleotide sequence ID" value="NZ_CBCRXA010000010.1"/>
</dbReference>
<keyword evidence="11" id="KW-1185">Reference proteome</keyword>
<dbReference type="InterPro" id="IPR037185">
    <property type="entry name" value="EmrE-like"/>
</dbReference>